<organism evidence="1 2">
    <name type="scientific">Brassica carinata</name>
    <name type="common">Ethiopian mustard</name>
    <name type="synonym">Abyssinian cabbage</name>
    <dbReference type="NCBI Taxonomy" id="52824"/>
    <lineage>
        <taxon>Eukaryota</taxon>
        <taxon>Viridiplantae</taxon>
        <taxon>Streptophyta</taxon>
        <taxon>Embryophyta</taxon>
        <taxon>Tracheophyta</taxon>
        <taxon>Spermatophyta</taxon>
        <taxon>Magnoliopsida</taxon>
        <taxon>eudicotyledons</taxon>
        <taxon>Gunneridae</taxon>
        <taxon>Pentapetalae</taxon>
        <taxon>rosids</taxon>
        <taxon>malvids</taxon>
        <taxon>Brassicales</taxon>
        <taxon>Brassicaceae</taxon>
        <taxon>Brassiceae</taxon>
        <taxon>Brassica</taxon>
    </lineage>
</organism>
<sequence>MANRRVSSRTRKVATKIAAAGSFRNDNGATEVVDLSGDEEASLGEEDDLVSLGYAL</sequence>
<dbReference type="OrthoDB" id="74807at2759"/>
<proteinExistence type="predicted"/>
<comment type="caution">
    <text evidence="1">The sequence shown here is derived from an EMBL/GenBank/DDBJ whole genome shotgun (WGS) entry which is preliminary data.</text>
</comment>
<gene>
    <name evidence="1" type="ORF">Bca52824_046798</name>
</gene>
<evidence type="ECO:0000313" key="1">
    <source>
        <dbReference type="EMBL" id="KAG2287194.1"/>
    </source>
</evidence>
<evidence type="ECO:0000313" key="2">
    <source>
        <dbReference type="Proteomes" id="UP000886595"/>
    </source>
</evidence>
<accession>A0A8X7RDM1</accession>
<reference evidence="1 2" key="1">
    <citation type="submission" date="2020-02" db="EMBL/GenBank/DDBJ databases">
        <authorList>
            <person name="Ma Q."/>
            <person name="Huang Y."/>
            <person name="Song X."/>
            <person name="Pei D."/>
        </authorList>
    </citation>
    <scope>NUCLEOTIDE SEQUENCE [LARGE SCALE GENOMIC DNA]</scope>
    <source>
        <strain evidence="1">Sxm20200214</strain>
        <tissue evidence="1">Leaf</tissue>
    </source>
</reference>
<dbReference type="Proteomes" id="UP000886595">
    <property type="component" value="Unassembled WGS sequence"/>
</dbReference>
<dbReference type="AlphaFoldDB" id="A0A8X7RDM1"/>
<protein>
    <submittedName>
        <fullName evidence="1">Uncharacterized protein</fullName>
    </submittedName>
</protein>
<name>A0A8X7RDM1_BRACI</name>
<dbReference type="EMBL" id="JAAMPC010000010">
    <property type="protein sequence ID" value="KAG2287194.1"/>
    <property type="molecule type" value="Genomic_DNA"/>
</dbReference>
<keyword evidence="2" id="KW-1185">Reference proteome</keyword>